<keyword evidence="2" id="KW-1185">Reference proteome</keyword>
<proteinExistence type="predicted"/>
<sequence>MATSSRPGQDHLSLLAELAADPERHHVFQALRVIEAHYSDAPRLGESRRPREDKVRLGQDVSLAFPPNTLTRFEPASENAPGKLNNLFFGFFGPQGPLPLHLTEFARDRQRNHRDPTFVAFADMLTHRMMSLLYRAWSAAEPAPSFDRGDDPFEQRVAALAGFKGQSFVDRDAMSDILRRFFAGHLGSGTKTAEGLIAILSDYFGVEAHIQQFVGSWLELEPDDTWQLGGPARLGQSTSIGSRVWSRSAKFRIRIGPVSLEDYKRLLPGGLSQQRLEAILRTYVGDTLDWEINLVLAGDEVPRASLGGTTQLGHTSWIKSRDEADTTQPDADDLILYPGYTTQEFEAKEPAPNERY</sequence>
<dbReference type="EMBL" id="RCCT01000009">
    <property type="protein sequence ID" value="RLJ98488.1"/>
    <property type="molecule type" value="Genomic_DNA"/>
</dbReference>
<accession>A0A497YR85</accession>
<name>A0A497YR85_9RHOB</name>
<dbReference type="AlphaFoldDB" id="A0A497YR85"/>
<dbReference type="Pfam" id="PF06996">
    <property type="entry name" value="T6SS_TssG"/>
    <property type="match status" value="1"/>
</dbReference>
<dbReference type="InterPro" id="IPR010732">
    <property type="entry name" value="T6SS_TssG-like"/>
</dbReference>
<reference evidence="1 2" key="1">
    <citation type="submission" date="2018-10" db="EMBL/GenBank/DDBJ databases">
        <title>Genomic Encyclopedia of Archaeal and Bacterial Type Strains, Phase II (KMG-II): from individual species to whole genera.</title>
        <authorList>
            <person name="Goeker M."/>
        </authorList>
    </citation>
    <scope>NUCLEOTIDE SEQUENCE [LARGE SCALE GENOMIC DNA]</scope>
    <source>
        <strain evidence="1 2">DSM 29317</strain>
    </source>
</reference>
<dbReference type="STRING" id="981384.GCA_000192475_00302"/>
<gene>
    <name evidence="1" type="ORF">CLV75_4188</name>
</gene>
<protein>
    <submittedName>
        <fullName evidence="1">Type VI secretion system protein ImpH</fullName>
    </submittedName>
</protein>
<dbReference type="NCBIfam" id="TIGR03347">
    <property type="entry name" value="VI_chp_1"/>
    <property type="match status" value="1"/>
</dbReference>
<evidence type="ECO:0000313" key="2">
    <source>
        <dbReference type="Proteomes" id="UP000271700"/>
    </source>
</evidence>
<dbReference type="PANTHER" id="PTHR35564">
    <property type="match status" value="1"/>
</dbReference>
<evidence type="ECO:0000313" key="1">
    <source>
        <dbReference type="EMBL" id="RLJ98488.1"/>
    </source>
</evidence>
<organism evidence="1 2">
    <name type="scientific">Ruegeria conchae</name>
    <dbReference type="NCBI Taxonomy" id="981384"/>
    <lineage>
        <taxon>Bacteria</taxon>
        <taxon>Pseudomonadati</taxon>
        <taxon>Pseudomonadota</taxon>
        <taxon>Alphaproteobacteria</taxon>
        <taxon>Rhodobacterales</taxon>
        <taxon>Roseobacteraceae</taxon>
        <taxon>Ruegeria</taxon>
    </lineage>
</organism>
<comment type="caution">
    <text evidence="1">The sequence shown here is derived from an EMBL/GenBank/DDBJ whole genome shotgun (WGS) entry which is preliminary data.</text>
</comment>
<dbReference type="PANTHER" id="PTHR35564:SF4">
    <property type="entry name" value="CYTOPLASMIC PROTEIN"/>
    <property type="match status" value="1"/>
</dbReference>
<dbReference type="Proteomes" id="UP000271700">
    <property type="component" value="Unassembled WGS sequence"/>
</dbReference>
<dbReference type="OrthoDB" id="1523296at2"/>
<dbReference type="RefSeq" id="WP_010443400.1">
    <property type="nucleotide sequence ID" value="NZ_AEYW01000024.1"/>
</dbReference>